<organism evidence="17 18">
    <name type="scientific">Syntrophorhabdus aromaticivorans</name>
    <dbReference type="NCBI Taxonomy" id="328301"/>
    <lineage>
        <taxon>Bacteria</taxon>
        <taxon>Pseudomonadati</taxon>
        <taxon>Thermodesulfobacteriota</taxon>
        <taxon>Syntrophorhabdia</taxon>
        <taxon>Syntrophorhabdales</taxon>
        <taxon>Syntrophorhabdaceae</taxon>
        <taxon>Syntrophorhabdus</taxon>
    </lineage>
</organism>
<evidence type="ECO:0000256" key="13">
    <source>
        <dbReference type="ARBA" id="ARBA00023264"/>
    </source>
</evidence>
<evidence type="ECO:0000256" key="6">
    <source>
        <dbReference type="ARBA" id="ARBA00022516"/>
    </source>
</evidence>
<evidence type="ECO:0000256" key="5">
    <source>
        <dbReference type="ARBA" id="ARBA00014944"/>
    </source>
</evidence>
<evidence type="ECO:0000256" key="15">
    <source>
        <dbReference type="RuleBase" id="RU003750"/>
    </source>
</evidence>
<dbReference type="EC" id="2.7.8.5" evidence="4"/>
<dbReference type="AlphaFoldDB" id="A0A351TZ44"/>
<dbReference type="PANTHER" id="PTHR14269">
    <property type="entry name" value="CDP-DIACYLGLYCEROL--GLYCEROL-3-PHOSPHATE 3-PHOSPHATIDYLTRANSFERASE-RELATED"/>
    <property type="match status" value="1"/>
</dbReference>
<evidence type="ECO:0000256" key="11">
    <source>
        <dbReference type="ARBA" id="ARBA00023136"/>
    </source>
</evidence>
<feature type="transmembrane region" description="Helical" evidence="16">
    <location>
        <begin position="118"/>
        <end position="136"/>
    </location>
</feature>
<proteinExistence type="inferred from homology"/>
<keyword evidence="6" id="KW-0444">Lipid biosynthesis</keyword>
<dbReference type="InterPro" id="IPR048254">
    <property type="entry name" value="CDP_ALCOHOL_P_TRANSF_CS"/>
</dbReference>
<keyword evidence="13" id="KW-1208">Phospholipid metabolism</keyword>
<evidence type="ECO:0000256" key="12">
    <source>
        <dbReference type="ARBA" id="ARBA00023209"/>
    </source>
</evidence>
<keyword evidence="8 16" id="KW-0812">Transmembrane</keyword>
<evidence type="ECO:0000256" key="10">
    <source>
        <dbReference type="ARBA" id="ARBA00023098"/>
    </source>
</evidence>
<keyword evidence="10" id="KW-0443">Lipid metabolism</keyword>
<keyword evidence="11 16" id="KW-0472">Membrane</keyword>
<evidence type="ECO:0000256" key="3">
    <source>
        <dbReference type="ARBA" id="ARBA00010441"/>
    </source>
</evidence>
<comment type="similarity">
    <text evidence="3 15">Belongs to the CDP-alcohol phosphatidyltransferase class-I family.</text>
</comment>
<dbReference type="PROSITE" id="PS00379">
    <property type="entry name" value="CDP_ALCOHOL_P_TRANSF"/>
    <property type="match status" value="1"/>
</dbReference>
<evidence type="ECO:0000313" key="18">
    <source>
        <dbReference type="Proteomes" id="UP000777265"/>
    </source>
</evidence>
<dbReference type="GO" id="GO:0008444">
    <property type="term" value="F:CDP-diacylglycerol-glycerol-3-phosphate 3-phosphatidyltransferase activity"/>
    <property type="evidence" value="ECO:0007669"/>
    <property type="project" value="UniProtKB-EC"/>
</dbReference>
<evidence type="ECO:0000256" key="4">
    <source>
        <dbReference type="ARBA" id="ARBA00013170"/>
    </source>
</evidence>
<dbReference type="InterPro" id="IPR000462">
    <property type="entry name" value="CDP-OH_P_trans"/>
</dbReference>
<evidence type="ECO:0000256" key="14">
    <source>
        <dbReference type="ARBA" id="ARBA00048586"/>
    </source>
</evidence>
<keyword evidence="7 15" id="KW-0808">Transferase</keyword>
<comment type="catalytic activity">
    <reaction evidence="14">
        <text>a CDP-1,2-diacyl-sn-glycerol + sn-glycerol 3-phosphate = a 1,2-diacyl-sn-glycero-3-phospho-(1'-sn-glycero-3'-phosphate) + CMP + H(+)</text>
        <dbReference type="Rhea" id="RHEA:12593"/>
        <dbReference type="ChEBI" id="CHEBI:15378"/>
        <dbReference type="ChEBI" id="CHEBI:57597"/>
        <dbReference type="ChEBI" id="CHEBI:58332"/>
        <dbReference type="ChEBI" id="CHEBI:60110"/>
        <dbReference type="ChEBI" id="CHEBI:60377"/>
        <dbReference type="EC" id="2.7.8.5"/>
    </reaction>
</comment>
<keyword evidence="9 16" id="KW-1133">Transmembrane helix</keyword>
<evidence type="ECO:0000256" key="1">
    <source>
        <dbReference type="ARBA" id="ARBA00004141"/>
    </source>
</evidence>
<dbReference type="GO" id="GO:0046474">
    <property type="term" value="P:glycerophospholipid biosynthetic process"/>
    <property type="evidence" value="ECO:0007669"/>
    <property type="project" value="TreeGrafter"/>
</dbReference>
<name>A0A351TZ44_9BACT</name>
<accession>A0A351TZ44</accession>
<evidence type="ECO:0000256" key="9">
    <source>
        <dbReference type="ARBA" id="ARBA00022989"/>
    </source>
</evidence>
<dbReference type="InterPro" id="IPR050324">
    <property type="entry name" value="CDP-alcohol_PTase-I"/>
</dbReference>
<evidence type="ECO:0000256" key="7">
    <source>
        <dbReference type="ARBA" id="ARBA00022679"/>
    </source>
</evidence>
<dbReference type="Gene3D" id="1.20.120.1760">
    <property type="match status" value="1"/>
</dbReference>
<sequence>MNLPNILSVLRLFVTAFFIMAVNSGRFKLGLVLFVVQGVSDMLDGFLARLLGKKTALGAFLDPIADKAMLVSSYIVLCLHGIVPVWVTSIILLRDIIVPGGYLLLYKLSYKIEMSPSLLGKITTTCQICTVVYILWSDTRTYQDSFFYATALVTVLSGIQYITRGFRVFLNKDRAYL</sequence>
<reference evidence="17" key="1">
    <citation type="journal article" date="2020" name="Biotechnol. Biofuels">
        <title>New insights from the biogas microbiome by comprehensive genome-resolved metagenomics of nearly 1600 species originating from multiple anaerobic digesters.</title>
        <authorList>
            <person name="Campanaro S."/>
            <person name="Treu L."/>
            <person name="Rodriguez-R L.M."/>
            <person name="Kovalovszki A."/>
            <person name="Ziels R.M."/>
            <person name="Maus I."/>
            <person name="Zhu X."/>
            <person name="Kougias P.G."/>
            <person name="Basile A."/>
            <person name="Luo G."/>
            <person name="Schluter A."/>
            <person name="Konstantinidis K.T."/>
            <person name="Angelidaki I."/>
        </authorList>
    </citation>
    <scope>NUCLEOTIDE SEQUENCE</scope>
    <source>
        <strain evidence="17">AS06rmzACSIP_7</strain>
    </source>
</reference>
<keyword evidence="12" id="KW-0594">Phospholipid biosynthesis</keyword>
<feature type="transmembrane region" description="Helical" evidence="16">
    <location>
        <begin position="71"/>
        <end position="97"/>
    </location>
</feature>
<dbReference type="GO" id="GO:0016020">
    <property type="term" value="C:membrane"/>
    <property type="evidence" value="ECO:0007669"/>
    <property type="project" value="UniProtKB-SubCell"/>
</dbReference>
<dbReference type="Proteomes" id="UP000777265">
    <property type="component" value="Unassembled WGS sequence"/>
</dbReference>
<dbReference type="STRING" id="909663.GCA_000512235_02993"/>
<protein>
    <recommendedName>
        <fullName evidence="5">CDP-diacylglycerol--glycerol-3-phosphate 3-phosphatidyltransferase</fullName>
        <ecNumber evidence="4">2.7.8.5</ecNumber>
    </recommendedName>
</protein>
<evidence type="ECO:0000256" key="8">
    <source>
        <dbReference type="ARBA" id="ARBA00022692"/>
    </source>
</evidence>
<feature type="transmembrane region" description="Helical" evidence="16">
    <location>
        <begin position="148"/>
        <end position="170"/>
    </location>
</feature>
<dbReference type="InterPro" id="IPR004570">
    <property type="entry name" value="Phosphatidylglycerol_P_synth"/>
</dbReference>
<reference evidence="17" key="2">
    <citation type="submission" date="2020-01" db="EMBL/GenBank/DDBJ databases">
        <authorList>
            <person name="Campanaro S."/>
        </authorList>
    </citation>
    <scope>NUCLEOTIDE SEQUENCE</scope>
    <source>
        <strain evidence="17">AS06rmzACSIP_7</strain>
    </source>
</reference>
<evidence type="ECO:0000256" key="2">
    <source>
        <dbReference type="ARBA" id="ARBA00005042"/>
    </source>
</evidence>
<dbReference type="EMBL" id="JAAYEE010000082">
    <property type="protein sequence ID" value="NLW34804.1"/>
    <property type="molecule type" value="Genomic_DNA"/>
</dbReference>
<dbReference type="PANTHER" id="PTHR14269:SF62">
    <property type="entry name" value="CDP-DIACYLGLYCEROL--GLYCEROL-3-PHOSPHATE 3-PHOSPHATIDYLTRANSFERASE 1, CHLOROPLASTIC"/>
    <property type="match status" value="1"/>
</dbReference>
<gene>
    <name evidence="17" type="ORF">GXY80_04890</name>
</gene>
<feature type="transmembrane region" description="Helical" evidence="16">
    <location>
        <begin position="29"/>
        <end position="51"/>
    </location>
</feature>
<feature type="transmembrane region" description="Helical" evidence="16">
    <location>
        <begin position="6"/>
        <end position="22"/>
    </location>
</feature>
<comment type="caution">
    <text evidence="17">The sequence shown here is derived from an EMBL/GenBank/DDBJ whole genome shotgun (WGS) entry which is preliminary data.</text>
</comment>
<evidence type="ECO:0000313" key="17">
    <source>
        <dbReference type="EMBL" id="NLW34804.1"/>
    </source>
</evidence>
<comment type="pathway">
    <text evidence="2">Phospholipid metabolism; phosphatidylglycerol biosynthesis; phosphatidylglycerol from CDP-diacylglycerol: step 1/2.</text>
</comment>
<comment type="subcellular location">
    <subcellularLocation>
        <location evidence="1">Membrane</location>
        <topology evidence="1">Multi-pass membrane protein</topology>
    </subcellularLocation>
</comment>
<dbReference type="InterPro" id="IPR043130">
    <property type="entry name" value="CDP-OH_PTrfase_TM_dom"/>
</dbReference>
<dbReference type="Pfam" id="PF01066">
    <property type="entry name" value="CDP-OH_P_transf"/>
    <property type="match status" value="1"/>
</dbReference>
<dbReference type="PIRSF" id="PIRSF000847">
    <property type="entry name" value="Phos_ph_gly_syn"/>
    <property type="match status" value="1"/>
</dbReference>
<evidence type="ECO:0000256" key="16">
    <source>
        <dbReference type="SAM" id="Phobius"/>
    </source>
</evidence>